<gene>
    <name evidence="1" type="ORF">FOY51_05835</name>
</gene>
<dbReference type="RefSeq" id="WP_149429243.1">
    <property type="nucleotide sequence ID" value="NZ_VLNY01000002.1"/>
</dbReference>
<protein>
    <submittedName>
        <fullName evidence="1">Uncharacterized protein</fullName>
    </submittedName>
</protein>
<reference evidence="1 2" key="1">
    <citation type="submission" date="2019-07" db="EMBL/GenBank/DDBJ databases">
        <title>Rhodococcus cavernicolus sp. nov., isolated from a cave.</title>
        <authorList>
            <person name="Lee S.D."/>
        </authorList>
    </citation>
    <scope>NUCLEOTIDE SEQUENCE [LARGE SCALE GENOMIC DNA]</scope>
    <source>
        <strain evidence="1 2">C1-24</strain>
    </source>
</reference>
<dbReference type="AlphaFoldDB" id="A0A5A7SHJ6"/>
<dbReference type="OrthoDB" id="3661445at2"/>
<keyword evidence="2" id="KW-1185">Reference proteome</keyword>
<comment type="caution">
    <text evidence="1">The sequence shown here is derived from an EMBL/GenBank/DDBJ whole genome shotgun (WGS) entry which is preliminary data.</text>
</comment>
<sequence length="440" mass="45085">MSDWQVVRDAAELADALKNGVQQIEVSGEISDSPMITLGPGVSLRGGTLVFKAKGVRLTTDNTLEDISIETRDTEVAILNDPSVSTLGTLTLRNVRTIGQILLEARDSIRAGHVVADGVTVESADVRGRTERPHGFGVDALQGGFTLWNRQADKAVDITAELRNIAAGTEATPVRGSGVFVAGHTDWDGAADGGTLHVSTLTTGEIHTDGGIASGTPDLISGGVFVIGGAYVDEVINEGPVTTNGQNDMVLDTWGAVTNWTAKAPVTSNGPSGIGFVNFGDTGRLDVQAPIVTNGPGARAFNVYDGSLEHASFHSLVTHGDGSVGVQVSKELPKLEIAGDLTTDGGEGQSLVKGVQMTLKAIALSVKPGGHIGTVSVGGQIKTKGDDVVTVEIEGNIDTLTVAGGISAEGKGSDAVHLTGELDLSGVNVTAADGKDIVTS</sequence>
<name>A0A5A7SHJ6_9NOCA</name>
<dbReference type="Proteomes" id="UP000322244">
    <property type="component" value="Unassembled WGS sequence"/>
</dbReference>
<accession>A0A5A7SHJ6</accession>
<dbReference type="EMBL" id="VLNY01000002">
    <property type="protein sequence ID" value="KAA0024083.1"/>
    <property type="molecule type" value="Genomic_DNA"/>
</dbReference>
<organism evidence="1 2">
    <name type="scientific">Antrihabitans cavernicola</name>
    <dbReference type="NCBI Taxonomy" id="2495913"/>
    <lineage>
        <taxon>Bacteria</taxon>
        <taxon>Bacillati</taxon>
        <taxon>Actinomycetota</taxon>
        <taxon>Actinomycetes</taxon>
        <taxon>Mycobacteriales</taxon>
        <taxon>Nocardiaceae</taxon>
        <taxon>Antrihabitans</taxon>
    </lineage>
</organism>
<proteinExistence type="predicted"/>
<evidence type="ECO:0000313" key="2">
    <source>
        <dbReference type="Proteomes" id="UP000322244"/>
    </source>
</evidence>
<evidence type="ECO:0000313" key="1">
    <source>
        <dbReference type="EMBL" id="KAA0024083.1"/>
    </source>
</evidence>